<proteinExistence type="predicted"/>
<keyword evidence="1" id="KW-0812">Transmembrane</keyword>
<keyword evidence="1" id="KW-0472">Membrane</keyword>
<dbReference type="RefSeq" id="WP_407286877.1">
    <property type="nucleotide sequence ID" value="NZ_CP147982.1"/>
</dbReference>
<dbReference type="Pfam" id="PF14248">
    <property type="entry name" value="DUF4345"/>
    <property type="match status" value="1"/>
</dbReference>
<evidence type="ECO:0000256" key="1">
    <source>
        <dbReference type="SAM" id="Phobius"/>
    </source>
</evidence>
<organism evidence="2 3">
    <name type="scientific">Streptomyces sirii</name>
    <dbReference type="NCBI Taxonomy" id="3127701"/>
    <lineage>
        <taxon>Bacteria</taxon>
        <taxon>Bacillati</taxon>
        <taxon>Actinomycetota</taxon>
        <taxon>Actinomycetes</taxon>
        <taxon>Kitasatosporales</taxon>
        <taxon>Streptomycetaceae</taxon>
        <taxon>Streptomyces</taxon>
    </lineage>
</organism>
<keyword evidence="1" id="KW-1133">Transmembrane helix</keyword>
<dbReference type="InterPro" id="IPR025597">
    <property type="entry name" value="DUF4345"/>
</dbReference>
<keyword evidence="3" id="KW-1185">Reference proteome</keyword>
<feature type="transmembrane region" description="Helical" evidence="1">
    <location>
        <begin position="87"/>
        <end position="109"/>
    </location>
</feature>
<dbReference type="EMBL" id="CP147982">
    <property type="protein sequence ID" value="WXK77731.1"/>
    <property type="molecule type" value="Genomic_DNA"/>
</dbReference>
<name>A0ABZ2QQP5_9ACTN</name>
<evidence type="ECO:0000313" key="3">
    <source>
        <dbReference type="Proteomes" id="UP001626628"/>
    </source>
</evidence>
<evidence type="ECO:0000313" key="2">
    <source>
        <dbReference type="EMBL" id="WXK77731.1"/>
    </source>
</evidence>
<feature type="transmembrane region" description="Helical" evidence="1">
    <location>
        <begin position="20"/>
        <end position="42"/>
    </location>
</feature>
<accession>A0ABZ2QQP5</accession>
<protein>
    <submittedName>
        <fullName evidence="2">DUF4345 domain-containing protein</fullName>
    </submittedName>
</protein>
<feature type="transmembrane region" description="Helical" evidence="1">
    <location>
        <begin position="63"/>
        <end position="81"/>
    </location>
</feature>
<feature type="transmembrane region" description="Helical" evidence="1">
    <location>
        <begin position="121"/>
        <end position="141"/>
    </location>
</feature>
<gene>
    <name evidence="2" type="ORF">WAB15_17955</name>
</gene>
<sequence length="142" mass="14917">MMIPLTPPLAISPGMSHTSTAVQIVFAVFFLVMGLGGLAAPARVLRPFGITLEGATARTEVRSVYGGFGLAMAGLLGWAAIEPADPMRRGATLAVAVAMLGMAGGRLVARFVEPPESWYPSWFYFWVEVFAGGAILATVTVT</sequence>
<reference evidence="2 3" key="1">
    <citation type="submission" date="2024-03" db="EMBL/GenBank/DDBJ databases">
        <title>The complete genome of Streptomyces sirii sp.nov.</title>
        <authorList>
            <person name="Zakalyukina Y.V."/>
            <person name="Belik A.R."/>
            <person name="Biryukov M.V."/>
            <person name="Baturina O.A."/>
            <person name="Kabilov M.R."/>
        </authorList>
    </citation>
    <scope>NUCLEOTIDE SEQUENCE [LARGE SCALE GENOMIC DNA]</scope>
    <source>
        <strain evidence="2 3">BP-8</strain>
    </source>
</reference>
<dbReference type="Proteomes" id="UP001626628">
    <property type="component" value="Chromosome"/>
</dbReference>